<comment type="caution">
    <text evidence="1">The sequence shown here is derived from an EMBL/GenBank/DDBJ whole genome shotgun (WGS) entry which is preliminary data.</text>
</comment>
<reference evidence="1 2" key="1">
    <citation type="submission" date="2017-09" db="EMBL/GenBank/DDBJ databases">
        <title>Comparative genomics of rhizobia isolated from Phaseolus vulgaris in China.</title>
        <authorList>
            <person name="Tong W."/>
        </authorList>
    </citation>
    <scope>NUCLEOTIDE SEQUENCE [LARGE SCALE GENOMIC DNA]</scope>
    <source>
        <strain evidence="1 2">Y27</strain>
    </source>
</reference>
<dbReference type="EMBL" id="NWSL01000082">
    <property type="protein sequence ID" value="PDS45372.1"/>
    <property type="molecule type" value="Genomic_DNA"/>
</dbReference>
<evidence type="ECO:0000313" key="2">
    <source>
        <dbReference type="Proteomes" id="UP000219972"/>
    </source>
</evidence>
<evidence type="ECO:0000313" key="1">
    <source>
        <dbReference type="EMBL" id="PDS45372.1"/>
    </source>
</evidence>
<protein>
    <submittedName>
        <fullName evidence="1">Uncharacterized protein</fullName>
    </submittedName>
</protein>
<proteinExistence type="predicted"/>
<feature type="non-terminal residue" evidence="1">
    <location>
        <position position="1"/>
    </location>
</feature>
<gene>
    <name evidence="1" type="ORF">CO662_37135</name>
</gene>
<organism evidence="1 2">
    <name type="scientific">Rhizobium anhuiense</name>
    <dbReference type="NCBI Taxonomy" id="1184720"/>
    <lineage>
        <taxon>Bacteria</taxon>
        <taxon>Pseudomonadati</taxon>
        <taxon>Pseudomonadota</taxon>
        <taxon>Alphaproteobacteria</taxon>
        <taxon>Hyphomicrobiales</taxon>
        <taxon>Rhizobiaceae</taxon>
        <taxon>Rhizobium/Agrobacterium group</taxon>
        <taxon>Rhizobium</taxon>
    </lineage>
</organism>
<keyword evidence="2" id="KW-1185">Reference proteome</keyword>
<dbReference type="Proteomes" id="UP000219972">
    <property type="component" value="Unassembled WGS sequence"/>
</dbReference>
<accession>A0ABX4IW90</accession>
<name>A0ABX4IW90_9HYPH</name>
<sequence>FRTRTCSDLVRTLHPALTTTALYRSSSDWFETRS</sequence>